<organism evidence="3">
    <name type="scientific">Perkinsus marinus (strain ATCC 50983 / TXsc)</name>
    <dbReference type="NCBI Taxonomy" id="423536"/>
    <lineage>
        <taxon>Eukaryota</taxon>
        <taxon>Sar</taxon>
        <taxon>Alveolata</taxon>
        <taxon>Perkinsozoa</taxon>
        <taxon>Perkinsea</taxon>
        <taxon>Perkinsida</taxon>
        <taxon>Perkinsidae</taxon>
        <taxon>Perkinsus</taxon>
    </lineage>
</organism>
<protein>
    <submittedName>
        <fullName evidence="2">Uncharacterized protein</fullName>
    </submittedName>
</protein>
<dbReference type="AlphaFoldDB" id="C5LAE5"/>
<dbReference type="EMBL" id="GG680729">
    <property type="protein sequence ID" value="EER06401.1"/>
    <property type="molecule type" value="Genomic_DNA"/>
</dbReference>
<dbReference type="RefSeq" id="XP_002774585.1">
    <property type="nucleotide sequence ID" value="XM_002774539.1"/>
</dbReference>
<sequence length="137" mass="15601">MIDDVITIVSTLIDATVTVSNVIRSLWAIFALPITIVVSFLVVLALVAFNWYITWILVLRHLGPFKDFMKARAKRLAAEEAAAAEKKKKMEEATKNKQIRRRVRIGLFGPYTSRRYSSESTTRRRPVFLPAPMSIGY</sequence>
<keyword evidence="1" id="KW-0812">Transmembrane</keyword>
<dbReference type="Proteomes" id="UP000007800">
    <property type="component" value="Unassembled WGS sequence"/>
</dbReference>
<gene>
    <name evidence="2" type="ORF">Pmar_PMAR006212</name>
</gene>
<reference evidence="2 3" key="1">
    <citation type="submission" date="2008-07" db="EMBL/GenBank/DDBJ databases">
        <authorList>
            <person name="El-Sayed N."/>
            <person name="Caler E."/>
            <person name="Inman J."/>
            <person name="Amedeo P."/>
            <person name="Hass B."/>
            <person name="Wortman J."/>
        </authorList>
    </citation>
    <scope>NUCLEOTIDE SEQUENCE [LARGE SCALE GENOMIC DNA]</scope>
    <source>
        <strain evidence="3">ATCC 50983 / TXsc</strain>
    </source>
</reference>
<feature type="transmembrane region" description="Helical" evidence="1">
    <location>
        <begin position="26"/>
        <end position="59"/>
    </location>
</feature>
<dbReference type="GeneID" id="9065515"/>
<dbReference type="InParanoid" id="C5LAE5"/>
<name>C5LAE5_PERM5</name>
<keyword evidence="1" id="KW-1133">Transmembrane helix</keyword>
<keyword evidence="3" id="KW-1185">Reference proteome</keyword>
<evidence type="ECO:0000256" key="1">
    <source>
        <dbReference type="SAM" id="Phobius"/>
    </source>
</evidence>
<evidence type="ECO:0000313" key="2">
    <source>
        <dbReference type="EMBL" id="EER06401.1"/>
    </source>
</evidence>
<proteinExistence type="predicted"/>
<keyword evidence="1" id="KW-0472">Membrane</keyword>
<evidence type="ECO:0000313" key="3">
    <source>
        <dbReference type="Proteomes" id="UP000007800"/>
    </source>
</evidence>
<dbReference type="OrthoDB" id="434077at2759"/>
<accession>C5LAE5</accession>